<dbReference type="InterPro" id="IPR002800">
    <property type="entry name" value="Rv2949c-like"/>
</dbReference>
<reference evidence="1" key="1">
    <citation type="journal article" date="2018" name="Genome Biol. Evol.">
        <title>Mitochondrial and Plastid Genomes from Coralline Red Algae Provide Insights into the Incongruent Evolutionary Histories of Organelles.</title>
        <authorList>
            <person name="Lee J."/>
            <person name="Song H.J."/>
            <person name="In Park S."/>
            <person name="Lee Y.M."/>
            <person name="Jeong S.Y."/>
            <person name="Oh Cho T."/>
            <person name="Kim J.H."/>
            <person name="Choi H.G."/>
            <person name="Choi C.G."/>
            <person name="Nelson W.A."/>
            <person name="Fredericq S."/>
            <person name="Bhattacharya D."/>
            <person name="Su Yoon H."/>
        </authorList>
    </citation>
    <scope>NUCLEOTIDE SEQUENCE</scope>
</reference>
<sequence length="175" mass="21102">MILKQHFIPLYTVNKLEKYNKLLIIPVYWRLIIIGQGSLTQNLNSITGEKTYIHLISQKTRISKQNYSQNDITRQVWIKNKEETKLVFAESHWKESNTFFTDLTRQQPIGKSLIEFEIDFHKEIHQIQYGYSYILRKAFQTGEPIWSRRYTIWHNYKALVTIKEFFSHKLVKYLT</sequence>
<accession>A0A3G3MI86</accession>
<evidence type="ECO:0000313" key="1">
    <source>
        <dbReference type="EMBL" id="AYR06530.1"/>
    </source>
</evidence>
<gene>
    <name evidence="1" type="primary">ycf21</name>
</gene>
<dbReference type="SUPFAM" id="SSF64288">
    <property type="entry name" value="Chorismate lyase-like"/>
    <property type="match status" value="1"/>
</dbReference>
<dbReference type="Pfam" id="PF01947">
    <property type="entry name" value="Rv2949c-like"/>
    <property type="match status" value="1"/>
</dbReference>
<geneLocation type="plastid" evidence="1"/>
<name>A0A3G3MI86_9FLOR</name>
<protein>
    <submittedName>
        <fullName evidence="1">Uncharacterized protein</fullName>
    </submittedName>
</protein>
<dbReference type="AlphaFoldDB" id="A0A3G3MI86"/>
<organism evidence="1">
    <name type="scientific">Rhodogorgon sp</name>
    <dbReference type="NCBI Taxonomy" id="2485824"/>
    <lineage>
        <taxon>Eukaryota</taxon>
        <taxon>Rhodophyta</taxon>
        <taxon>Florideophyceae</taxon>
        <taxon>Corallinophycidae</taxon>
        <taxon>Rhodogorgonales</taxon>
        <taxon>Rhodogorgonaceae</taxon>
        <taxon>Rhodogorgon</taxon>
    </lineage>
</organism>
<dbReference type="EMBL" id="MH281630">
    <property type="protein sequence ID" value="AYR06530.1"/>
    <property type="molecule type" value="Genomic_DNA"/>
</dbReference>
<proteinExistence type="predicted"/>
<dbReference type="Gene3D" id="3.40.1410.10">
    <property type="entry name" value="Chorismate lyase-like"/>
    <property type="match status" value="1"/>
</dbReference>
<dbReference type="InterPro" id="IPR028978">
    <property type="entry name" value="Chorismate_lyase_/UTRA_dom_sf"/>
</dbReference>
<keyword evidence="1" id="KW-0934">Plastid</keyword>